<evidence type="ECO:0008006" key="3">
    <source>
        <dbReference type="Google" id="ProtNLM"/>
    </source>
</evidence>
<dbReference type="EMBL" id="CP121208">
    <property type="protein sequence ID" value="WFM83972.1"/>
    <property type="molecule type" value="Genomic_DNA"/>
</dbReference>
<dbReference type="RefSeq" id="WP_278013367.1">
    <property type="nucleotide sequence ID" value="NZ_CP121208.1"/>
</dbReference>
<sequence>MSEAESLLEIVDEMIAMVERARSVPMSASVMVNKSEMLDLLDAAREMVPDQIGRADAVLAEARATREDARNAADVVVDDARKEAETIVAEAREQASRLVASDSITIAAKSQAARIVDEAKSQAAKLRSGANDYSQTILDELAGQLAHLQDQISAGRAVLIERTTPAAPEE</sequence>
<gene>
    <name evidence="1" type="ORF">P7079_03070</name>
</gene>
<keyword evidence="2" id="KW-1185">Reference proteome</keyword>
<proteinExistence type="predicted"/>
<protein>
    <recommendedName>
        <fullName evidence="3">ATPase</fullName>
    </recommendedName>
</protein>
<reference evidence="1 2" key="1">
    <citation type="submission" date="2023-03" db="EMBL/GenBank/DDBJ databases">
        <title>Complete genome of Arcanobacterium canis strain DSM 25104 isolated in 2010 from a canine otitis externa in Germany.</title>
        <authorList>
            <person name="Borowiak M."/>
            <person name="Kreitlow A."/>
            <person name="Malorny B."/>
            <person name="Laemmler C."/>
            <person name="Prenger-Berninghoff E."/>
            <person name="Ploetz M."/>
            <person name="Abdulmawjood A."/>
        </authorList>
    </citation>
    <scope>NUCLEOTIDE SEQUENCE [LARGE SCALE GENOMIC DNA]</scope>
    <source>
        <strain evidence="1 2">DSM 25104</strain>
    </source>
</reference>
<evidence type="ECO:0000313" key="2">
    <source>
        <dbReference type="Proteomes" id="UP001215216"/>
    </source>
</evidence>
<organism evidence="1 2">
    <name type="scientific">Arcanobacterium canis</name>
    <dbReference type="NCBI Taxonomy" id="999183"/>
    <lineage>
        <taxon>Bacteria</taxon>
        <taxon>Bacillati</taxon>
        <taxon>Actinomycetota</taxon>
        <taxon>Actinomycetes</taxon>
        <taxon>Actinomycetales</taxon>
        <taxon>Actinomycetaceae</taxon>
        <taxon>Arcanobacterium</taxon>
    </lineage>
</organism>
<accession>A0ABY8G0I6</accession>
<dbReference type="Proteomes" id="UP001215216">
    <property type="component" value="Chromosome"/>
</dbReference>
<name>A0ABY8G0I6_9ACTO</name>
<evidence type="ECO:0000313" key="1">
    <source>
        <dbReference type="EMBL" id="WFM83972.1"/>
    </source>
</evidence>